<keyword evidence="1" id="KW-0175">Coiled coil</keyword>
<keyword evidence="5" id="KW-1185">Reference proteome</keyword>
<dbReference type="KEGG" id="kpul:GXN76_11465"/>
<dbReference type="InterPro" id="IPR050639">
    <property type="entry name" value="SSR_resolvase"/>
</dbReference>
<dbReference type="GO" id="GO:0003677">
    <property type="term" value="F:DNA binding"/>
    <property type="evidence" value="ECO:0007669"/>
    <property type="project" value="InterPro"/>
</dbReference>
<dbReference type="SUPFAM" id="SSF53041">
    <property type="entry name" value="Resolvase-like"/>
    <property type="match status" value="1"/>
</dbReference>
<proteinExistence type="predicted"/>
<dbReference type="RefSeq" id="WP_173223291.1">
    <property type="nucleotide sequence ID" value="NZ_CP048104.1"/>
</dbReference>
<dbReference type="PROSITE" id="PS51736">
    <property type="entry name" value="RECOMBINASES_3"/>
    <property type="match status" value="1"/>
</dbReference>
<dbReference type="Proteomes" id="UP000503088">
    <property type="component" value="Chromosome"/>
</dbReference>
<dbReference type="InterPro" id="IPR036162">
    <property type="entry name" value="Resolvase-like_N_sf"/>
</dbReference>
<dbReference type="PROSITE" id="PS51737">
    <property type="entry name" value="RECOMBINASE_DNA_BIND"/>
    <property type="match status" value="1"/>
</dbReference>
<feature type="domain" description="Resolvase/invertase-type recombinase catalytic" evidence="2">
    <location>
        <begin position="3"/>
        <end position="155"/>
    </location>
</feature>
<dbReference type="CDD" id="cd00338">
    <property type="entry name" value="Ser_Recombinase"/>
    <property type="match status" value="1"/>
</dbReference>
<dbReference type="GO" id="GO:0000150">
    <property type="term" value="F:DNA strand exchange activity"/>
    <property type="evidence" value="ECO:0007669"/>
    <property type="project" value="InterPro"/>
</dbReference>
<dbReference type="Pfam" id="PF07508">
    <property type="entry name" value="Recombinase"/>
    <property type="match status" value="1"/>
</dbReference>
<dbReference type="InterPro" id="IPR006119">
    <property type="entry name" value="Resolv_N"/>
</dbReference>
<dbReference type="PANTHER" id="PTHR30461">
    <property type="entry name" value="DNA-INVERTASE FROM LAMBDOID PROPHAGE"/>
    <property type="match status" value="1"/>
</dbReference>
<dbReference type="Gene3D" id="3.90.1750.20">
    <property type="entry name" value="Putative Large Serine Recombinase, Chain B, Domain 2"/>
    <property type="match status" value="1"/>
</dbReference>
<dbReference type="PANTHER" id="PTHR30461:SF23">
    <property type="entry name" value="DNA RECOMBINASE-RELATED"/>
    <property type="match status" value="1"/>
</dbReference>
<evidence type="ECO:0000313" key="5">
    <source>
        <dbReference type="Proteomes" id="UP000503088"/>
    </source>
</evidence>
<protein>
    <submittedName>
        <fullName evidence="4">Recombinase family protein</fullName>
    </submittedName>
</protein>
<gene>
    <name evidence="4" type="ORF">GXN76_11465</name>
</gene>
<evidence type="ECO:0000313" key="4">
    <source>
        <dbReference type="EMBL" id="QKG85025.1"/>
    </source>
</evidence>
<dbReference type="AlphaFoldDB" id="A0A7D3Y5N6"/>
<dbReference type="InterPro" id="IPR038109">
    <property type="entry name" value="DNA_bind_recomb_sf"/>
</dbReference>
<dbReference type="SMART" id="SM00857">
    <property type="entry name" value="Resolvase"/>
    <property type="match status" value="1"/>
</dbReference>
<accession>A0A7D3Y5N6</accession>
<dbReference type="Gene3D" id="3.40.50.1390">
    <property type="entry name" value="Resolvase, N-terminal catalytic domain"/>
    <property type="match status" value="1"/>
</dbReference>
<dbReference type="EMBL" id="CP048104">
    <property type="protein sequence ID" value="QKG85025.1"/>
    <property type="molecule type" value="Genomic_DNA"/>
</dbReference>
<evidence type="ECO:0000259" key="3">
    <source>
        <dbReference type="PROSITE" id="PS51737"/>
    </source>
</evidence>
<sequence length="514" mass="60747">MERVAMYLRKSRADIEAEAKGEGETLTKHKKALLTVAKQKKLTIVRIRQEIVSGESLIHRPEMMKLLKEVESGLYDAVLVMDIDRLGRGNMREQGIILETFQNSGTKIITPRKIYNLQDEWDEEYSEFEAFMARKELKVITRRLQGGRIRSVEEGNYIGTRPPYGYQVRKDETGRYLVPDPDQAPIVKMIFEWYTHRDPNKQMGSNKIANELNRMGYSTYSGGKWKGASVLNILKNAVYAGRIQWQKKKYRKPSDPTKQREAETRPPEEWIDVKGKHEPLITMEIYQRAQHILKHRYHAPYQLTNGISNPLAGLIKCDICGSSMVYRPYTKQQPHLLCYNSLCNNRSTRFSYVEERMLRILWEWLCNYQLEWDQSQQPPRDSEERIKVKKSVIHHLKQELENLKRQKSRLHDLLERGIYNEETYLERSANLAKRIEEQRKVLVETAVDLKKEEERQMDQVHLVPQMKHILDIYPELNDPKQKNLLLKSILEKATYRKKPYQRKDQFTLVLYPKL</sequence>
<dbReference type="Pfam" id="PF00239">
    <property type="entry name" value="Resolvase"/>
    <property type="match status" value="1"/>
</dbReference>
<reference evidence="4 5" key="1">
    <citation type="submission" date="2020-01" db="EMBL/GenBank/DDBJ databases">
        <authorList>
            <person name="Gulvik C.A."/>
            <person name="Batra D.G."/>
        </authorList>
    </citation>
    <scope>NUCLEOTIDE SEQUENCE [LARGE SCALE GENOMIC DNA]</scope>
    <source>
        <strain evidence="4 5">W9323</strain>
    </source>
</reference>
<feature type="domain" description="Recombinase" evidence="3">
    <location>
        <begin position="163"/>
        <end position="299"/>
    </location>
</feature>
<evidence type="ECO:0000259" key="2">
    <source>
        <dbReference type="PROSITE" id="PS51736"/>
    </source>
</evidence>
<organism evidence="4 5">
    <name type="scientific">Kroppenstedtia pulmonis</name>
    <dbReference type="NCBI Taxonomy" id="1380685"/>
    <lineage>
        <taxon>Bacteria</taxon>
        <taxon>Bacillati</taxon>
        <taxon>Bacillota</taxon>
        <taxon>Bacilli</taxon>
        <taxon>Bacillales</taxon>
        <taxon>Thermoactinomycetaceae</taxon>
        <taxon>Kroppenstedtia</taxon>
    </lineage>
</organism>
<name>A0A7D3Y5N6_9BACL</name>
<evidence type="ECO:0000256" key="1">
    <source>
        <dbReference type="SAM" id="Coils"/>
    </source>
</evidence>
<feature type="coiled-coil region" evidence="1">
    <location>
        <begin position="386"/>
        <end position="455"/>
    </location>
</feature>
<dbReference type="InterPro" id="IPR011109">
    <property type="entry name" value="DNA_bind_recombinase_dom"/>
</dbReference>